<keyword evidence="2" id="KW-0472">Membrane</keyword>
<accession>A0ABV8K4U5</accession>
<keyword evidence="2" id="KW-1133">Transmembrane helix</keyword>
<feature type="region of interest" description="Disordered" evidence="1">
    <location>
        <begin position="25"/>
        <end position="65"/>
    </location>
</feature>
<evidence type="ECO:0008006" key="6">
    <source>
        <dbReference type="Google" id="ProtNLM"/>
    </source>
</evidence>
<evidence type="ECO:0000256" key="1">
    <source>
        <dbReference type="SAM" id="MobiDB-lite"/>
    </source>
</evidence>
<organism evidence="4 5">
    <name type="scientific">Paenibacillus xanthanilyticus</name>
    <dbReference type="NCBI Taxonomy" id="1783531"/>
    <lineage>
        <taxon>Bacteria</taxon>
        <taxon>Bacillati</taxon>
        <taxon>Bacillota</taxon>
        <taxon>Bacilli</taxon>
        <taxon>Bacillales</taxon>
        <taxon>Paenibacillaceae</taxon>
        <taxon>Paenibacillus</taxon>
    </lineage>
</organism>
<feature type="chain" id="PRO_5045573606" description="Import inner membrane translocase subunit Tim44" evidence="3">
    <location>
        <begin position="25"/>
        <end position="142"/>
    </location>
</feature>
<dbReference type="PANTHER" id="PTHR41542">
    <property type="entry name" value="BLL5807 PROTEIN"/>
    <property type="match status" value="1"/>
</dbReference>
<keyword evidence="5" id="KW-1185">Reference proteome</keyword>
<evidence type="ECO:0000256" key="3">
    <source>
        <dbReference type="SAM" id="SignalP"/>
    </source>
</evidence>
<feature type="signal peptide" evidence="3">
    <location>
        <begin position="1"/>
        <end position="24"/>
    </location>
</feature>
<evidence type="ECO:0000256" key="2">
    <source>
        <dbReference type="SAM" id="Phobius"/>
    </source>
</evidence>
<feature type="transmembrane region" description="Helical" evidence="2">
    <location>
        <begin position="102"/>
        <end position="123"/>
    </location>
</feature>
<comment type="caution">
    <text evidence="4">The sequence shown here is derived from an EMBL/GenBank/DDBJ whole genome shotgun (WGS) entry which is preliminary data.</text>
</comment>
<protein>
    <recommendedName>
        <fullName evidence="6">Import inner membrane translocase subunit Tim44</fullName>
    </recommendedName>
</protein>
<name>A0ABV8K4U5_9BACL</name>
<dbReference type="Proteomes" id="UP001595715">
    <property type="component" value="Unassembled WGS sequence"/>
</dbReference>
<gene>
    <name evidence="4" type="ORF">ACFOZ8_15595</name>
</gene>
<keyword evidence="3" id="KW-0732">Signal</keyword>
<sequence length="142" mass="15587">MKKSMLLIMAFTLIFAVFAGSASAKPRGGSFKSPKQSYTQTPKKTDNVQQTTSGTKNTAATGATTKRGFNSGGSFMKGMMIGGLAGLLFGSMFMNMGFMGDFLGLLVNLFAIYLLFVAIRGIVRYFRNRRKPHHPNDQYRGY</sequence>
<feature type="compositionally biased region" description="Polar residues" evidence="1">
    <location>
        <begin position="33"/>
        <end position="50"/>
    </location>
</feature>
<evidence type="ECO:0000313" key="5">
    <source>
        <dbReference type="Proteomes" id="UP001595715"/>
    </source>
</evidence>
<evidence type="ECO:0000313" key="4">
    <source>
        <dbReference type="EMBL" id="MFC4101064.1"/>
    </source>
</evidence>
<dbReference type="EMBL" id="JBHSAM010000028">
    <property type="protein sequence ID" value="MFC4101064.1"/>
    <property type="molecule type" value="Genomic_DNA"/>
</dbReference>
<dbReference type="PANTHER" id="PTHR41542:SF1">
    <property type="entry name" value="BLL5807 PROTEIN"/>
    <property type="match status" value="1"/>
</dbReference>
<dbReference type="RefSeq" id="WP_377719697.1">
    <property type="nucleotide sequence ID" value="NZ_JBHSAM010000028.1"/>
</dbReference>
<reference evidence="5" key="1">
    <citation type="journal article" date="2019" name="Int. J. Syst. Evol. Microbiol.">
        <title>The Global Catalogue of Microorganisms (GCM) 10K type strain sequencing project: providing services to taxonomists for standard genome sequencing and annotation.</title>
        <authorList>
            <consortium name="The Broad Institute Genomics Platform"/>
            <consortium name="The Broad Institute Genome Sequencing Center for Infectious Disease"/>
            <person name="Wu L."/>
            <person name="Ma J."/>
        </authorList>
    </citation>
    <scope>NUCLEOTIDE SEQUENCE [LARGE SCALE GENOMIC DNA]</scope>
    <source>
        <strain evidence="5">IBRC-M 10987</strain>
    </source>
</reference>
<keyword evidence="2" id="KW-0812">Transmembrane</keyword>
<feature type="compositionally biased region" description="Low complexity" evidence="1">
    <location>
        <begin position="51"/>
        <end position="65"/>
    </location>
</feature>
<proteinExistence type="predicted"/>